<dbReference type="OrthoDB" id="9798835at2"/>
<dbReference type="InterPro" id="IPR011991">
    <property type="entry name" value="ArsR-like_HTH"/>
</dbReference>
<reference evidence="6" key="1">
    <citation type="submission" date="2017-02" db="EMBL/GenBank/DDBJ databases">
        <authorList>
            <person name="Varghese N."/>
            <person name="Submissions S."/>
        </authorList>
    </citation>
    <scope>NUCLEOTIDE SEQUENCE [LARGE SCALE GENOMIC DNA]</scope>
    <source>
        <strain evidence="6">USBA 833</strain>
    </source>
</reference>
<feature type="domain" description="HTH arsR-type" evidence="4">
    <location>
        <begin position="1"/>
        <end position="98"/>
    </location>
</feature>
<accession>A0A1T4YG45</accession>
<evidence type="ECO:0000259" key="4">
    <source>
        <dbReference type="PROSITE" id="PS50987"/>
    </source>
</evidence>
<evidence type="ECO:0000313" key="6">
    <source>
        <dbReference type="Proteomes" id="UP000190105"/>
    </source>
</evidence>
<dbReference type="CDD" id="cd00090">
    <property type="entry name" value="HTH_ARSR"/>
    <property type="match status" value="1"/>
</dbReference>
<evidence type="ECO:0000313" key="5">
    <source>
        <dbReference type="EMBL" id="SKB00683.1"/>
    </source>
</evidence>
<dbReference type="SMART" id="SM00418">
    <property type="entry name" value="HTH_ARSR"/>
    <property type="match status" value="1"/>
</dbReference>
<keyword evidence="6" id="KW-1185">Reference proteome</keyword>
<dbReference type="GO" id="GO:0003700">
    <property type="term" value="F:DNA-binding transcription factor activity"/>
    <property type="evidence" value="ECO:0007669"/>
    <property type="project" value="InterPro"/>
</dbReference>
<protein>
    <submittedName>
        <fullName evidence="5">Transcriptional regulator, ArsR family</fullName>
    </submittedName>
</protein>
<dbReference type="SUPFAM" id="SSF46785">
    <property type="entry name" value="Winged helix' DNA-binding domain"/>
    <property type="match status" value="1"/>
</dbReference>
<dbReference type="PANTHER" id="PTHR33154:SF33">
    <property type="entry name" value="TRANSCRIPTIONAL REPRESSOR SDPR"/>
    <property type="match status" value="1"/>
</dbReference>
<dbReference type="EMBL" id="FUYH01000046">
    <property type="protein sequence ID" value="SKB00683.1"/>
    <property type="molecule type" value="Genomic_DNA"/>
</dbReference>
<evidence type="ECO:0000256" key="2">
    <source>
        <dbReference type="ARBA" id="ARBA00023125"/>
    </source>
</evidence>
<dbReference type="STRING" id="1147123.SAMN05443428_14612"/>
<proteinExistence type="predicted"/>
<dbReference type="InterPro" id="IPR036388">
    <property type="entry name" value="WH-like_DNA-bd_sf"/>
</dbReference>
<dbReference type="Proteomes" id="UP000190105">
    <property type="component" value="Unassembled WGS sequence"/>
</dbReference>
<name>A0A1T4YG45_9CLOT</name>
<dbReference type="PRINTS" id="PR00778">
    <property type="entry name" value="HTHARSR"/>
</dbReference>
<keyword evidence="2" id="KW-0238">DNA-binding</keyword>
<sequence length="113" mass="13380">MVEIFKALAEESRLRILAILMEDEMCVCEIEECLKMTQSNVSRHLTALKNSGILDSYKKAQWAYYKVSNKFKEDNQDLWLYLVKKLKESPNYHKDLDECQNCKRIDLCDVRKP</sequence>
<gene>
    <name evidence="5" type="ORF">SAMN05443428_14612</name>
</gene>
<keyword evidence="1" id="KW-0805">Transcription regulation</keyword>
<organism evidence="5 6">
    <name type="scientific">Caloramator quimbayensis</name>
    <dbReference type="NCBI Taxonomy" id="1147123"/>
    <lineage>
        <taxon>Bacteria</taxon>
        <taxon>Bacillati</taxon>
        <taxon>Bacillota</taxon>
        <taxon>Clostridia</taxon>
        <taxon>Eubacteriales</taxon>
        <taxon>Clostridiaceae</taxon>
        <taxon>Caloramator</taxon>
    </lineage>
</organism>
<dbReference type="InterPro" id="IPR051081">
    <property type="entry name" value="HTH_MetalResp_TranReg"/>
</dbReference>
<dbReference type="PANTHER" id="PTHR33154">
    <property type="entry name" value="TRANSCRIPTIONAL REGULATOR, ARSR FAMILY"/>
    <property type="match status" value="1"/>
</dbReference>
<dbReference type="AlphaFoldDB" id="A0A1T4YG45"/>
<dbReference type="Gene3D" id="1.10.10.10">
    <property type="entry name" value="Winged helix-like DNA-binding domain superfamily/Winged helix DNA-binding domain"/>
    <property type="match status" value="1"/>
</dbReference>
<dbReference type="InterPro" id="IPR001845">
    <property type="entry name" value="HTH_ArsR_DNA-bd_dom"/>
</dbReference>
<dbReference type="GO" id="GO:0003677">
    <property type="term" value="F:DNA binding"/>
    <property type="evidence" value="ECO:0007669"/>
    <property type="project" value="UniProtKB-KW"/>
</dbReference>
<dbReference type="InterPro" id="IPR036390">
    <property type="entry name" value="WH_DNA-bd_sf"/>
</dbReference>
<evidence type="ECO:0000256" key="1">
    <source>
        <dbReference type="ARBA" id="ARBA00023015"/>
    </source>
</evidence>
<dbReference type="PROSITE" id="PS50987">
    <property type="entry name" value="HTH_ARSR_2"/>
    <property type="match status" value="1"/>
</dbReference>
<dbReference type="RefSeq" id="WP_078697865.1">
    <property type="nucleotide sequence ID" value="NZ_FUYH01000046.1"/>
</dbReference>
<dbReference type="NCBIfam" id="NF033788">
    <property type="entry name" value="HTH_metalloreg"/>
    <property type="match status" value="1"/>
</dbReference>
<dbReference type="Pfam" id="PF01022">
    <property type="entry name" value="HTH_5"/>
    <property type="match status" value="1"/>
</dbReference>
<evidence type="ECO:0000256" key="3">
    <source>
        <dbReference type="ARBA" id="ARBA00023163"/>
    </source>
</evidence>
<keyword evidence="3" id="KW-0804">Transcription</keyword>